<reference evidence="1" key="1">
    <citation type="journal article" date="2023" name="G3 (Bethesda)">
        <title>A reference genome for the long-term kleptoplast-retaining sea slug Elysia crispata morphotype clarki.</title>
        <authorList>
            <person name="Eastman K.E."/>
            <person name="Pendleton A.L."/>
            <person name="Shaikh M.A."/>
            <person name="Suttiyut T."/>
            <person name="Ogas R."/>
            <person name="Tomko P."/>
            <person name="Gavelis G."/>
            <person name="Widhalm J.R."/>
            <person name="Wisecaver J.H."/>
        </authorList>
    </citation>
    <scope>NUCLEOTIDE SEQUENCE</scope>
    <source>
        <strain evidence="1">ECLA1</strain>
    </source>
</reference>
<dbReference type="EMBL" id="JAWDGP010008071">
    <property type="protein sequence ID" value="KAK3691938.1"/>
    <property type="molecule type" value="Genomic_DNA"/>
</dbReference>
<evidence type="ECO:0000313" key="1">
    <source>
        <dbReference type="EMBL" id="KAK3691938.1"/>
    </source>
</evidence>
<protein>
    <submittedName>
        <fullName evidence="1">Uncharacterized protein</fullName>
    </submittedName>
</protein>
<dbReference type="Proteomes" id="UP001283361">
    <property type="component" value="Unassembled WGS sequence"/>
</dbReference>
<dbReference type="AlphaFoldDB" id="A0AAE0XED5"/>
<evidence type="ECO:0000313" key="2">
    <source>
        <dbReference type="Proteomes" id="UP001283361"/>
    </source>
</evidence>
<gene>
    <name evidence="1" type="ORF">RRG08_047947</name>
</gene>
<name>A0AAE0XED5_9GAST</name>
<accession>A0AAE0XED5</accession>
<sequence length="129" mass="14897">MRYLGRNRVLGSMPAAVDPIHELDETSWLSNAEKQHTERNRDAHRWAQFRFAEVETIVWPSQPRNGRKVATFDTVDNQRNKKAGFKHVGENLYAQTTRCNMGYQSELLGLWDQVLPVSESGPKSSRKRL</sequence>
<comment type="caution">
    <text evidence="1">The sequence shown here is derived from an EMBL/GenBank/DDBJ whole genome shotgun (WGS) entry which is preliminary data.</text>
</comment>
<keyword evidence="2" id="KW-1185">Reference proteome</keyword>
<proteinExistence type="predicted"/>
<organism evidence="1 2">
    <name type="scientific">Elysia crispata</name>
    <name type="common">lettuce slug</name>
    <dbReference type="NCBI Taxonomy" id="231223"/>
    <lineage>
        <taxon>Eukaryota</taxon>
        <taxon>Metazoa</taxon>
        <taxon>Spiralia</taxon>
        <taxon>Lophotrochozoa</taxon>
        <taxon>Mollusca</taxon>
        <taxon>Gastropoda</taxon>
        <taxon>Heterobranchia</taxon>
        <taxon>Euthyneura</taxon>
        <taxon>Panpulmonata</taxon>
        <taxon>Sacoglossa</taxon>
        <taxon>Placobranchoidea</taxon>
        <taxon>Plakobranchidae</taxon>
        <taxon>Elysia</taxon>
    </lineage>
</organism>